<dbReference type="SUPFAM" id="SSF52374">
    <property type="entry name" value="Nucleotidylyl transferase"/>
    <property type="match status" value="1"/>
</dbReference>
<feature type="binding site" evidence="9">
    <location>
        <position position="87"/>
    </location>
    <ligand>
        <name>substrate</name>
    </ligand>
</feature>
<gene>
    <name evidence="9" type="primary">coaD</name>
    <name evidence="11" type="ORF">SAMN04487977_11192</name>
</gene>
<feature type="binding site" evidence="9">
    <location>
        <begin position="88"/>
        <end position="90"/>
    </location>
    <ligand>
        <name>ATP</name>
        <dbReference type="ChEBI" id="CHEBI:30616"/>
    </ligand>
</feature>
<keyword evidence="3 9" id="KW-0548">Nucleotidyltransferase</keyword>
<evidence type="ECO:0000313" key="11">
    <source>
        <dbReference type="EMBL" id="SEQ82426.1"/>
    </source>
</evidence>
<keyword evidence="2 9" id="KW-0808">Transferase</keyword>
<dbReference type="STRING" id="163.SAMN04487775_102209"/>
<dbReference type="eggNOG" id="COG0669">
    <property type="taxonomic scope" value="Bacteria"/>
</dbReference>
<comment type="similarity">
    <text evidence="9">Belongs to the bacterial CoaD family.</text>
</comment>
<dbReference type="NCBIfam" id="TIGR01510">
    <property type="entry name" value="coaD_prev_kdtB"/>
    <property type="match status" value="1"/>
</dbReference>
<feature type="site" description="Transition state stabilizer" evidence="9">
    <location>
        <position position="17"/>
    </location>
</feature>
<accession>A0A1H9J6K4</accession>
<evidence type="ECO:0000256" key="7">
    <source>
        <dbReference type="ARBA" id="ARBA00022993"/>
    </source>
</evidence>
<name>A0A1H9J6K4_9SPIR</name>
<dbReference type="RefSeq" id="WP_074645328.1">
    <property type="nucleotide sequence ID" value="NZ_FOFU01000011.1"/>
</dbReference>
<dbReference type="PANTHER" id="PTHR21342:SF1">
    <property type="entry name" value="PHOSPHOPANTETHEINE ADENYLYLTRANSFERASE"/>
    <property type="match status" value="1"/>
</dbReference>
<evidence type="ECO:0000313" key="12">
    <source>
        <dbReference type="Proteomes" id="UP000182360"/>
    </source>
</evidence>
<dbReference type="InterPro" id="IPR001980">
    <property type="entry name" value="PPAT"/>
</dbReference>
<dbReference type="HAMAP" id="MF_00151">
    <property type="entry name" value="PPAT_bact"/>
    <property type="match status" value="1"/>
</dbReference>
<dbReference type="AlphaFoldDB" id="A0A1H9J6K4"/>
<dbReference type="GO" id="GO:0005737">
    <property type="term" value="C:cytoplasm"/>
    <property type="evidence" value="ECO:0007669"/>
    <property type="project" value="UniProtKB-SubCell"/>
</dbReference>
<keyword evidence="1 9" id="KW-0963">Cytoplasm</keyword>
<evidence type="ECO:0000256" key="5">
    <source>
        <dbReference type="ARBA" id="ARBA00022840"/>
    </source>
</evidence>
<dbReference type="PRINTS" id="PR01020">
    <property type="entry name" value="LPSBIOSNTHSS"/>
</dbReference>
<dbReference type="Gene3D" id="3.40.50.620">
    <property type="entry name" value="HUPs"/>
    <property type="match status" value="1"/>
</dbReference>
<feature type="binding site" evidence="9">
    <location>
        <position position="17"/>
    </location>
    <ligand>
        <name>ATP</name>
        <dbReference type="ChEBI" id="CHEBI:30616"/>
    </ligand>
</feature>
<dbReference type="GO" id="GO:0005524">
    <property type="term" value="F:ATP binding"/>
    <property type="evidence" value="ECO:0007669"/>
    <property type="project" value="UniProtKB-KW"/>
</dbReference>
<dbReference type="Proteomes" id="UP000182360">
    <property type="component" value="Unassembled WGS sequence"/>
</dbReference>
<feature type="binding site" evidence="9">
    <location>
        <begin position="9"/>
        <end position="10"/>
    </location>
    <ligand>
        <name>ATP</name>
        <dbReference type="ChEBI" id="CHEBI:30616"/>
    </ligand>
</feature>
<dbReference type="InterPro" id="IPR004821">
    <property type="entry name" value="Cyt_trans-like"/>
</dbReference>
<dbReference type="GO" id="GO:0004595">
    <property type="term" value="F:pantetheine-phosphate adenylyltransferase activity"/>
    <property type="evidence" value="ECO:0007669"/>
    <property type="project" value="UniProtKB-UniRule"/>
</dbReference>
<dbReference type="EMBL" id="FOFU01000011">
    <property type="protein sequence ID" value="SEQ82426.1"/>
    <property type="molecule type" value="Genomic_DNA"/>
</dbReference>
<feature type="binding site" evidence="9">
    <location>
        <position position="98"/>
    </location>
    <ligand>
        <name>ATP</name>
        <dbReference type="ChEBI" id="CHEBI:30616"/>
    </ligand>
</feature>
<organism evidence="11 12">
    <name type="scientific">Treponema bryantii</name>
    <dbReference type="NCBI Taxonomy" id="163"/>
    <lineage>
        <taxon>Bacteria</taxon>
        <taxon>Pseudomonadati</taxon>
        <taxon>Spirochaetota</taxon>
        <taxon>Spirochaetia</taxon>
        <taxon>Spirochaetales</taxon>
        <taxon>Treponemataceae</taxon>
        <taxon>Treponema</taxon>
    </lineage>
</organism>
<evidence type="ECO:0000256" key="6">
    <source>
        <dbReference type="ARBA" id="ARBA00022842"/>
    </source>
</evidence>
<comment type="subcellular location">
    <subcellularLocation>
        <location evidence="9">Cytoplasm</location>
    </subcellularLocation>
</comment>
<dbReference type="InterPro" id="IPR014729">
    <property type="entry name" value="Rossmann-like_a/b/a_fold"/>
</dbReference>
<dbReference type="Pfam" id="PF01467">
    <property type="entry name" value="CTP_transf_like"/>
    <property type="match status" value="1"/>
</dbReference>
<feature type="binding site" evidence="9">
    <location>
        <begin position="123"/>
        <end position="129"/>
    </location>
    <ligand>
        <name>ATP</name>
        <dbReference type="ChEBI" id="CHEBI:30616"/>
    </ligand>
</feature>
<dbReference type="PANTHER" id="PTHR21342">
    <property type="entry name" value="PHOSPHOPANTETHEINE ADENYLYLTRANSFERASE"/>
    <property type="match status" value="1"/>
</dbReference>
<evidence type="ECO:0000259" key="10">
    <source>
        <dbReference type="Pfam" id="PF01467"/>
    </source>
</evidence>
<reference evidence="11 12" key="1">
    <citation type="submission" date="2016-10" db="EMBL/GenBank/DDBJ databases">
        <authorList>
            <person name="de Groot N.N."/>
        </authorList>
    </citation>
    <scope>NUCLEOTIDE SEQUENCE [LARGE SCALE GENOMIC DNA]</scope>
    <source>
        <strain evidence="11 12">B25</strain>
    </source>
</reference>
<dbReference type="CDD" id="cd02163">
    <property type="entry name" value="PPAT"/>
    <property type="match status" value="1"/>
</dbReference>
<keyword evidence="5 9" id="KW-0067">ATP-binding</keyword>
<proteinExistence type="inferred from homology"/>
<evidence type="ECO:0000256" key="9">
    <source>
        <dbReference type="HAMAP-Rule" id="MF_00151"/>
    </source>
</evidence>
<comment type="catalytic activity">
    <reaction evidence="8 9">
        <text>(R)-4'-phosphopantetheine + ATP + H(+) = 3'-dephospho-CoA + diphosphate</text>
        <dbReference type="Rhea" id="RHEA:19801"/>
        <dbReference type="ChEBI" id="CHEBI:15378"/>
        <dbReference type="ChEBI" id="CHEBI:30616"/>
        <dbReference type="ChEBI" id="CHEBI:33019"/>
        <dbReference type="ChEBI" id="CHEBI:57328"/>
        <dbReference type="ChEBI" id="CHEBI:61723"/>
        <dbReference type="EC" id="2.7.7.3"/>
    </reaction>
</comment>
<evidence type="ECO:0000256" key="4">
    <source>
        <dbReference type="ARBA" id="ARBA00022741"/>
    </source>
</evidence>
<evidence type="ECO:0000256" key="8">
    <source>
        <dbReference type="ARBA" id="ARBA00029346"/>
    </source>
</evidence>
<keyword evidence="4 9" id="KW-0547">Nucleotide-binding</keyword>
<keyword evidence="7 9" id="KW-0173">Coenzyme A biosynthesis</keyword>
<evidence type="ECO:0000256" key="3">
    <source>
        <dbReference type="ARBA" id="ARBA00022695"/>
    </source>
</evidence>
<comment type="function">
    <text evidence="9">Reversibly transfers an adenylyl group from ATP to 4'-phosphopantetheine, yielding dephospho-CoA (dPCoA) and pyrophosphate.</text>
</comment>
<keyword evidence="12" id="KW-1185">Reference proteome</keyword>
<protein>
    <recommendedName>
        <fullName evidence="9">Phosphopantetheine adenylyltransferase</fullName>
        <ecNumber evidence="9">2.7.7.3</ecNumber>
    </recommendedName>
    <alternativeName>
        <fullName evidence="9">Dephospho-CoA pyrophosphorylase</fullName>
    </alternativeName>
    <alternativeName>
        <fullName evidence="9">Pantetheine-phosphate adenylyltransferase</fullName>
        <shortName evidence="9">PPAT</shortName>
    </alternativeName>
</protein>
<dbReference type="OrthoDB" id="9806661at2"/>
<dbReference type="EC" id="2.7.7.3" evidence="9"/>
<dbReference type="NCBIfam" id="TIGR00125">
    <property type="entry name" value="cyt_tran_rel"/>
    <property type="match status" value="1"/>
</dbReference>
<comment type="subunit">
    <text evidence="9">Homohexamer.</text>
</comment>
<keyword evidence="6 9" id="KW-0460">Magnesium</keyword>
<comment type="cofactor">
    <cofactor evidence="9">
        <name>Mg(2+)</name>
        <dbReference type="ChEBI" id="CHEBI:18420"/>
    </cofactor>
</comment>
<feature type="binding site" evidence="9">
    <location>
        <position position="9"/>
    </location>
    <ligand>
        <name>substrate</name>
    </ligand>
</feature>
<evidence type="ECO:0000256" key="1">
    <source>
        <dbReference type="ARBA" id="ARBA00022490"/>
    </source>
</evidence>
<comment type="pathway">
    <text evidence="9">Cofactor biosynthesis; coenzyme A biosynthesis; CoA from (R)-pantothenate: step 4/5.</text>
</comment>
<dbReference type="UniPathway" id="UPA00241">
    <property type="reaction ID" value="UER00355"/>
</dbReference>
<evidence type="ECO:0000256" key="2">
    <source>
        <dbReference type="ARBA" id="ARBA00022679"/>
    </source>
</evidence>
<feature type="binding site" evidence="9">
    <location>
        <position position="73"/>
    </location>
    <ligand>
        <name>substrate</name>
    </ligand>
</feature>
<feature type="binding site" evidence="9">
    <location>
        <position position="41"/>
    </location>
    <ligand>
        <name>substrate</name>
    </ligand>
</feature>
<sequence>MVKAVFAGSFDPPTNGHLDIIKRASGLFESVDVVVSVNPEKKTMFSEEERVQFLKELIKPFGNVSVHSYKGIIVNYAKEVGAKVLVRGVRSANDFGYEFELALMNQNLNPDIETVFLQSKEKYAIVKSSSIKQLAQFGGDISRMVPSIVADALKKKYE</sequence>
<dbReference type="GO" id="GO:0015937">
    <property type="term" value="P:coenzyme A biosynthetic process"/>
    <property type="evidence" value="ECO:0007669"/>
    <property type="project" value="UniProtKB-UniRule"/>
</dbReference>
<feature type="domain" description="Cytidyltransferase-like" evidence="10">
    <location>
        <begin position="5"/>
        <end position="133"/>
    </location>
</feature>